<comment type="caution">
    <text evidence="2">The sequence shown here is derived from an EMBL/GenBank/DDBJ whole genome shotgun (WGS) entry which is preliminary data.</text>
</comment>
<keyword evidence="3" id="KW-1185">Reference proteome</keyword>
<dbReference type="EMBL" id="JAUEPU010000091">
    <property type="protein sequence ID" value="KAK0479089.1"/>
    <property type="molecule type" value="Genomic_DNA"/>
</dbReference>
<sequence length="71" mass="8186">MSGRFFFNICNMMIAILVLRMSLSCLLLLGLLRTFCHRLRRLVQTKKNLIGNVPFHGDRDAPCHIVWTPEG</sequence>
<accession>A0AA39P8J6</accession>
<proteinExistence type="predicted"/>
<keyword evidence="1" id="KW-1133">Transmembrane helix</keyword>
<evidence type="ECO:0000256" key="1">
    <source>
        <dbReference type="SAM" id="Phobius"/>
    </source>
</evidence>
<protein>
    <submittedName>
        <fullName evidence="2">Uncharacterized protein</fullName>
    </submittedName>
</protein>
<evidence type="ECO:0000313" key="2">
    <source>
        <dbReference type="EMBL" id="KAK0479089.1"/>
    </source>
</evidence>
<name>A0AA39P8J6_9AGAR</name>
<gene>
    <name evidence="2" type="ORF">EDD18DRAFT_1207823</name>
</gene>
<keyword evidence="1" id="KW-0812">Transmembrane</keyword>
<feature type="transmembrane region" description="Helical" evidence="1">
    <location>
        <begin position="6"/>
        <end position="32"/>
    </location>
</feature>
<reference evidence="2" key="1">
    <citation type="submission" date="2023-06" db="EMBL/GenBank/DDBJ databases">
        <authorList>
            <consortium name="Lawrence Berkeley National Laboratory"/>
            <person name="Ahrendt S."/>
            <person name="Sahu N."/>
            <person name="Indic B."/>
            <person name="Wong-Bajracharya J."/>
            <person name="Merenyi Z."/>
            <person name="Ke H.-M."/>
            <person name="Monk M."/>
            <person name="Kocsube S."/>
            <person name="Drula E."/>
            <person name="Lipzen A."/>
            <person name="Balint B."/>
            <person name="Henrissat B."/>
            <person name="Andreopoulos B."/>
            <person name="Martin F.M."/>
            <person name="Harder C.B."/>
            <person name="Rigling D."/>
            <person name="Ford K.L."/>
            <person name="Foster G.D."/>
            <person name="Pangilinan J."/>
            <person name="Papanicolaou A."/>
            <person name="Barry K."/>
            <person name="LaButti K."/>
            <person name="Viragh M."/>
            <person name="Koriabine M."/>
            <person name="Yan M."/>
            <person name="Riley R."/>
            <person name="Champramary S."/>
            <person name="Plett K.L."/>
            <person name="Tsai I.J."/>
            <person name="Slot J."/>
            <person name="Sipos G."/>
            <person name="Plett J."/>
            <person name="Nagy L.G."/>
            <person name="Grigoriev I.V."/>
        </authorList>
    </citation>
    <scope>NUCLEOTIDE SEQUENCE</scope>
    <source>
        <strain evidence="2">HWK02</strain>
    </source>
</reference>
<evidence type="ECO:0000313" key="3">
    <source>
        <dbReference type="Proteomes" id="UP001175228"/>
    </source>
</evidence>
<organism evidence="2 3">
    <name type="scientific">Armillaria luteobubalina</name>
    <dbReference type="NCBI Taxonomy" id="153913"/>
    <lineage>
        <taxon>Eukaryota</taxon>
        <taxon>Fungi</taxon>
        <taxon>Dikarya</taxon>
        <taxon>Basidiomycota</taxon>
        <taxon>Agaricomycotina</taxon>
        <taxon>Agaricomycetes</taxon>
        <taxon>Agaricomycetidae</taxon>
        <taxon>Agaricales</taxon>
        <taxon>Marasmiineae</taxon>
        <taxon>Physalacriaceae</taxon>
        <taxon>Armillaria</taxon>
    </lineage>
</organism>
<keyword evidence="1" id="KW-0472">Membrane</keyword>
<dbReference type="Proteomes" id="UP001175228">
    <property type="component" value="Unassembled WGS sequence"/>
</dbReference>
<dbReference type="AlphaFoldDB" id="A0AA39P8J6"/>